<dbReference type="PRINTS" id="PR00415">
    <property type="entry name" value="ACONITASE"/>
</dbReference>
<name>A0A835LC52_9MAGN</name>
<dbReference type="InterPro" id="IPR050067">
    <property type="entry name" value="IPM_dehydratase_rel_enz"/>
</dbReference>
<dbReference type="Pfam" id="PF00330">
    <property type="entry name" value="Aconitase"/>
    <property type="match status" value="1"/>
</dbReference>
<dbReference type="InterPro" id="IPR036008">
    <property type="entry name" value="Aconitase_4Fe-4S_dom"/>
</dbReference>
<evidence type="ECO:0000256" key="4">
    <source>
        <dbReference type="ARBA" id="ARBA00023239"/>
    </source>
</evidence>
<dbReference type="GO" id="GO:0046872">
    <property type="term" value="F:metal ion binding"/>
    <property type="evidence" value="ECO:0007669"/>
    <property type="project" value="UniProtKB-KW"/>
</dbReference>
<comment type="caution">
    <text evidence="8">The sequence shown here is derived from an EMBL/GenBank/DDBJ whole genome shotgun (WGS) entry which is preliminary data.</text>
</comment>
<feature type="non-terminal residue" evidence="8">
    <location>
        <position position="309"/>
    </location>
</feature>
<keyword evidence="3" id="KW-0411">Iron-sulfur</keyword>
<dbReference type="GO" id="GO:0043436">
    <property type="term" value="P:oxoacid metabolic process"/>
    <property type="evidence" value="ECO:0007669"/>
    <property type="project" value="UniProtKB-ARBA"/>
</dbReference>
<feature type="domain" description="Aconitase/3-isopropylmalate dehydratase large subunit alpha/beta/alpha" evidence="7">
    <location>
        <begin position="208"/>
        <end position="246"/>
    </location>
</feature>
<evidence type="ECO:0000259" key="7">
    <source>
        <dbReference type="Pfam" id="PF00330"/>
    </source>
</evidence>
<dbReference type="OrthoDB" id="1749243at2759"/>
<evidence type="ECO:0000256" key="6">
    <source>
        <dbReference type="SAM" id="MobiDB-lite"/>
    </source>
</evidence>
<sequence length="309" mass="35079">MKKMEKAKKTSYEDIRKQRIEENKKRMQEINLVKLAQDVHDASKKPVRPRPSRKEMTATELRRSSRIAKLPTPVYKEKTRAKLPTGVYEEKPTPVVIIGERRSSCISKLPNPLYKEDPTVIKESPTREYSEESRVNHVIETTKDSRVNPLMERAEDLKSKLENGMGSPKDHSNTYHYIFTSDERANRNVDILWDFCGELTRIIKVGHHCRPGEVLLGTDSHTCNAGAFGQFASGIGNTDAGFVMGAGKLLKAKEAYELMFTELEELEEIHEQLGVELEQLKEEYARVVAGQKEVAPTVDASVIRAMVPR</sequence>
<organism evidence="8 9">
    <name type="scientific">Coptis chinensis</name>
    <dbReference type="NCBI Taxonomy" id="261450"/>
    <lineage>
        <taxon>Eukaryota</taxon>
        <taxon>Viridiplantae</taxon>
        <taxon>Streptophyta</taxon>
        <taxon>Embryophyta</taxon>
        <taxon>Tracheophyta</taxon>
        <taxon>Spermatophyta</taxon>
        <taxon>Magnoliopsida</taxon>
        <taxon>Ranunculales</taxon>
        <taxon>Ranunculaceae</taxon>
        <taxon>Coptidoideae</taxon>
        <taxon>Coptis</taxon>
    </lineage>
</organism>
<keyword evidence="1" id="KW-0479">Metal-binding</keyword>
<dbReference type="PANTHER" id="PTHR43822">
    <property type="entry name" value="HOMOACONITASE, MITOCHONDRIAL-RELATED"/>
    <property type="match status" value="1"/>
</dbReference>
<evidence type="ECO:0000313" key="8">
    <source>
        <dbReference type="EMBL" id="KAF9589045.1"/>
    </source>
</evidence>
<keyword evidence="4" id="KW-0456">Lyase</keyword>
<dbReference type="Gene3D" id="3.30.499.10">
    <property type="entry name" value="Aconitase, domain 3"/>
    <property type="match status" value="1"/>
</dbReference>
<keyword evidence="9" id="KW-1185">Reference proteome</keyword>
<dbReference type="PANTHER" id="PTHR43822:SF2">
    <property type="entry name" value="HOMOACONITASE, MITOCHONDRIAL"/>
    <property type="match status" value="1"/>
</dbReference>
<evidence type="ECO:0000256" key="3">
    <source>
        <dbReference type="ARBA" id="ARBA00023014"/>
    </source>
</evidence>
<evidence type="ECO:0000256" key="2">
    <source>
        <dbReference type="ARBA" id="ARBA00023004"/>
    </source>
</evidence>
<keyword evidence="2" id="KW-0408">Iron</keyword>
<dbReference type="GO" id="GO:0051536">
    <property type="term" value="F:iron-sulfur cluster binding"/>
    <property type="evidence" value="ECO:0007669"/>
    <property type="project" value="UniProtKB-KW"/>
</dbReference>
<dbReference type="EMBL" id="JADFTS010000009">
    <property type="protein sequence ID" value="KAF9589045.1"/>
    <property type="molecule type" value="Genomic_DNA"/>
</dbReference>
<dbReference type="InterPro" id="IPR015931">
    <property type="entry name" value="Acnase/IPM_dHydase_lsu_aba_1/3"/>
</dbReference>
<reference evidence="8 9" key="1">
    <citation type="submission" date="2020-10" db="EMBL/GenBank/DDBJ databases">
        <title>The Coptis chinensis genome and diversification of protoberbering-type alkaloids.</title>
        <authorList>
            <person name="Wang B."/>
            <person name="Shu S."/>
            <person name="Song C."/>
            <person name="Liu Y."/>
        </authorList>
    </citation>
    <scope>NUCLEOTIDE SEQUENCE [LARGE SCALE GENOMIC DNA]</scope>
    <source>
        <strain evidence="8">HL-2020</strain>
        <tissue evidence="8">Leaf</tissue>
    </source>
</reference>
<proteinExistence type="predicted"/>
<feature type="region of interest" description="Disordered" evidence="6">
    <location>
        <begin position="34"/>
        <end position="63"/>
    </location>
</feature>
<dbReference type="GO" id="GO:0016829">
    <property type="term" value="F:lyase activity"/>
    <property type="evidence" value="ECO:0007669"/>
    <property type="project" value="UniProtKB-KW"/>
</dbReference>
<dbReference type="SUPFAM" id="SSF53732">
    <property type="entry name" value="Aconitase iron-sulfur domain"/>
    <property type="match status" value="1"/>
</dbReference>
<feature type="compositionally biased region" description="Basic and acidic residues" evidence="6">
    <location>
        <begin position="52"/>
        <end position="63"/>
    </location>
</feature>
<evidence type="ECO:0000256" key="5">
    <source>
        <dbReference type="SAM" id="Coils"/>
    </source>
</evidence>
<evidence type="ECO:0000256" key="1">
    <source>
        <dbReference type="ARBA" id="ARBA00022723"/>
    </source>
</evidence>
<dbReference type="Proteomes" id="UP000631114">
    <property type="component" value="Unassembled WGS sequence"/>
</dbReference>
<keyword evidence="5" id="KW-0175">Coiled coil</keyword>
<gene>
    <name evidence="8" type="ORF">IFM89_018307</name>
</gene>
<dbReference type="AlphaFoldDB" id="A0A835LC52"/>
<feature type="coiled-coil region" evidence="5">
    <location>
        <begin position="249"/>
        <end position="283"/>
    </location>
</feature>
<accession>A0A835LC52</accession>
<dbReference type="InterPro" id="IPR001030">
    <property type="entry name" value="Acoase/IPM_deHydtase_lsu_aba"/>
</dbReference>
<evidence type="ECO:0000313" key="9">
    <source>
        <dbReference type="Proteomes" id="UP000631114"/>
    </source>
</evidence>
<protein>
    <recommendedName>
        <fullName evidence="7">Aconitase/3-isopropylmalate dehydratase large subunit alpha/beta/alpha domain-containing protein</fullName>
    </recommendedName>
</protein>